<dbReference type="PANTHER" id="PTHR31170">
    <property type="entry name" value="BNAC04G53230D PROTEIN"/>
    <property type="match status" value="1"/>
</dbReference>
<organism evidence="3 6">
    <name type="scientific">Medicago truncatula</name>
    <name type="common">Barrel medic</name>
    <name type="synonym">Medicago tribuloides</name>
    <dbReference type="NCBI Taxonomy" id="3880"/>
    <lineage>
        <taxon>Eukaryota</taxon>
        <taxon>Viridiplantae</taxon>
        <taxon>Streptophyta</taxon>
        <taxon>Embryophyta</taxon>
        <taxon>Tracheophyta</taxon>
        <taxon>Spermatophyta</taxon>
        <taxon>Magnoliopsida</taxon>
        <taxon>eudicotyledons</taxon>
        <taxon>Gunneridae</taxon>
        <taxon>Pentapetalae</taxon>
        <taxon>rosids</taxon>
        <taxon>fabids</taxon>
        <taxon>Fabales</taxon>
        <taxon>Fabaceae</taxon>
        <taxon>Papilionoideae</taxon>
        <taxon>50 kb inversion clade</taxon>
        <taxon>NPAAA clade</taxon>
        <taxon>Hologalegina</taxon>
        <taxon>IRL clade</taxon>
        <taxon>Trifolieae</taxon>
        <taxon>Medicago</taxon>
    </lineage>
</organism>
<reference evidence="4" key="4">
    <citation type="journal article" date="2018" name="Nat. Plants">
        <title>Whole-genome landscape of Medicago truncatula symbiotic genes.</title>
        <authorList>
            <person name="Pecrix Y."/>
            <person name="Gamas P."/>
            <person name="Carrere S."/>
        </authorList>
    </citation>
    <scope>NUCLEOTIDE SEQUENCE</scope>
    <source>
        <tissue evidence="4">Leaves</tissue>
    </source>
</reference>
<keyword evidence="2" id="KW-0472">Membrane</keyword>
<feature type="region of interest" description="Disordered" evidence="1">
    <location>
        <begin position="1"/>
        <end position="40"/>
    </location>
</feature>
<accession>G7KRC7</accession>
<keyword evidence="2" id="KW-0812">Transmembrane</keyword>
<feature type="compositionally biased region" description="Polar residues" evidence="1">
    <location>
        <begin position="1"/>
        <end position="36"/>
    </location>
</feature>
<dbReference type="InterPro" id="IPR004158">
    <property type="entry name" value="DUF247_pln"/>
</dbReference>
<keyword evidence="6" id="KW-1185">Reference proteome</keyword>
<gene>
    <name evidence="5" type="primary">11426318</name>
    <name evidence="3" type="ordered locus">MTR_7g067750</name>
    <name evidence="4" type="ORF">MtrunA17_Chr7g0242011</name>
</gene>
<feature type="transmembrane region" description="Helical" evidence="2">
    <location>
        <begin position="523"/>
        <end position="543"/>
    </location>
</feature>
<dbReference type="AlphaFoldDB" id="G7KRC7"/>
<evidence type="ECO:0000256" key="2">
    <source>
        <dbReference type="SAM" id="Phobius"/>
    </source>
</evidence>
<reference evidence="3 6" key="1">
    <citation type="journal article" date="2011" name="Nature">
        <title>The Medicago genome provides insight into the evolution of rhizobial symbioses.</title>
        <authorList>
            <person name="Young N.D."/>
            <person name="Debelle F."/>
            <person name="Oldroyd G.E."/>
            <person name="Geurts R."/>
            <person name="Cannon S.B."/>
            <person name="Udvardi M.K."/>
            <person name="Benedito V.A."/>
            <person name="Mayer K.F."/>
            <person name="Gouzy J."/>
            <person name="Schoof H."/>
            <person name="Van de Peer Y."/>
            <person name="Proost S."/>
            <person name="Cook D.R."/>
            <person name="Meyers B.C."/>
            <person name="Spannagl M."/>
            <person name="Cheung F."/>
            <person name="De Mita S."/>
            <person name="Krishnakumar V."/>
            <person name="Gundlach H."/>
            <person name="Zhou S."/>
            <person name="Mudge J."/>
            <person name="Bharti A.K."/>
            <person name="Murray J.D."/>
            <person name="Naoumkina M.A."/>
            <person name="Rosen B."/>
            <person name="Silverstein K.A."/>
            <person name="Tang H."/>
            <person name="Rombauts S."/>
            <person name="Zhao P.X."/>
            <person name="Zhou P."/>
            <person name="Barbe V."/>
            <person name="Bardou P."/>
            <person name="Bechner M."/>
            <person name="Bellec A."/>
            <person name="Berger A."/>
            <person name="Berges H."/>
            <person name="Bidwell S."/>
            <person name="Bisseling T."/>
            <person name="Choisne N."/>
            <person name="Couloux A."/>
            <person name="Denny R."/>
            <person name="Deshpande S."/>
            <person name="Dai X."/>
            <person name="Doyle J.J."/>
            <person name="Dudez A.M."/>
            <person name="Farmer A.D."/>
            <person name="Fouteau S."/>
            <person name="Franken C."/>
            <person name="Gibelin C."/>
            <person name="Gish J."/>
            <person name="Goldstein S."/>
            <person name="Gonzalez A.J."/>
            <person name="Green P.J."/>
            <person name="Hallab A."/>
            <person name="Hartog M."/>
            <person name="Hua A."/>
            <person name="Humphray S.J."/>
            <person name="Jeong D.H."/>
            <person name="Jing Y."/>
            <person name="Jocker A."/>
            <person name="Kenton S.M."/>
            <person name="Kim D.J."/>
            <person name="Klee K."/>
            <person name="Lai H."/>
            <person name="Lang C."/>
            <person name="Lin S."/>
            <person name="Macmil S.L."/>
            <person name="Magdelenat G."/>
            <person name="Matthews L."/>
            <person name="McCorrison J."/>
            <person name="Monaghan E.L."/>
            <person name="Mun J.H."/>
            <person name="Najar F.Z."/>
            <person name="Nicholson C."/>
            <person name="Noirot C."/>
            <person name="O'Bleness M."/>
            <person name="Paule C.R."/>
            <person name="Poulain J."/>
            <person name="Prion F."/>
            <person name="Qin B."/>
            <person name="Qu C."/>
            <person name="Retzel E.F."/>
            <person name="Riddle C."/>
            <person name="Sallet E."/>
            <person name="Samain S."/>
            <person name="Samson N."/>
            <person name="Sanders I."/>
            <person name="Saurat O."/>
            <person name="Scarpelli C."/>
            <person name="Schiex T."/>
            <person name="Segurens B."/>
            <person name="Severin A.J."/>
            <person name="Sherrier D.J."/>
            <person name="Shi R."/>
            <person name="Sims S."/>
            <person name="Singer S.R."/>
            <person name="Sinharoy S."/>
            <person name="Sterck L."/>
            <person name="Viollet A."/>
            <person name="Wang B.B."/>
            <person name="Wang K."/>
            <person name="Wang M."/>
            <person name="Wang X."/>
            <person name="Warfsmann J."/>
            <person name="Weissenbach J."/>
            <person name="White D.D."/>
            <person name="White J.D."/>
            <person name="Wiley G.B."/>
            <person name="Wincker P."/>
            <person name="Xing Y."/>
            <person name="Yang L."/>
            <person name="Yao Z."/>
            <person name="Ying F."/>
            <person name="Zhai J."/>
            <person name="Zhou L."/>
            <person name="Zuber A."/>
            <person name="Denarie J."/>
            <person name="Dixon R.A."/>
            <person name="May G.D."/>
            <person name="Schwartz D.C."/>
            <person name="Rogers J."/>
            <person name="Quetier F."/>
            <person name="Town C.D."/>
            <person name="Roe B.A."/>
        </authorList>
    </citation>
    <scope>NUCLEOTIDE SEQUENCE [LARGE SCALE GENOMIC DNA]</scope>
    <source>
        <strain evidence="3">A17</strain>
        <strain evidence="5 6">cv. Jemalong A17</strain>
    </source>
</reference>
<dbReference type="PANTHER" id="PTHR31170:SF20">
    <property type="entry name" value="DUF247 DOMAIN PROTEIN"/>
    <property type="match status" value="1"/>
</dbReference>
<protein>
    <submittedName>
        <fullName evidence="3">DUF247 domain protein</fullName>
    </submittedName>
</protein>
<reference evidence="3 6" key="2">
    <citation type="journal article" date="2014" name="BMC Genomics">
        <title>An improved genome release (version Mt4.0) for the model legume Medicago truncatula.</title>
        <authorList>
            <person name="Tang H."/>
            <person name="Krishnakumar V."/>
            <person name="Bidwell S."/>
            <person name="Rosen B."/>
            <person name="Chan A."/>
            <person name="Zhou S."/>
            <person name="Gentzbittel L."/>
            <person name="Childs K.L."/>
            <person name="Yandell M."/>
            <person name="Gundlach H."/>
            <person name="Mayer K.F."/>
            <person name="Schwartz D.C."/>
            <person name="Town C.D."/>
        </authorList>
    </citation>
    <scope>GENOME REANNOTATION</scope>
    <source>
        <strain evidence="5 6">cv. Jemalong A17</strain>
    </source>
</reference>
<dbReference type="PaxDb" id="3880-AES79469"/>
<dbReference type="EMBL" id="PSQE01000007">
    <property type="protein sequence ID" value="RHN46420.1"/>
    <property type="molecule type" value="Genomic_DNA"/>
</dbReference>
<dbReference type="Gramene" id="rna40903">
    <property type="protein sequence ID" value="RHN46420.1"/>
    <property type="gene ID" value="gene40903"/>
</dbReference>
<evidence type="ECO:0000313" key="4">
    <source>
        <dbReference type="EMBL" id="RHN46420.1"/>
    </source>
</evidence>
<sequence>MAKNQQRIGEQTQATPNNQSRSGAQTHATSSNQTTETDTDMNKWLVSTMTLLKSLDNGYIQSCSIPIVPEELKNSTNKEAYMPRVVTIGPRFKGSREDLLLMEEVKLRCLFYLFHRSDGDVKQFLLSCSEAIWKADEKIRASYVYMPDIKLSQQKLANIMLIDGCFLLELLIAKGMDSELRCQSSPPSPALKVLKDEDVLSDILLLENQIPIIVLHILSEILFPTKFKTADPKERIKKINNLFLSITGYSHSQVQDPNYFNSPHVIDIVHVFVNREGERKSHVVGNYVVPIDSTQHLKPKLMRCASRLQAAGVTIKLAEETANGNCCFNFLWKCFGGICIKLHNMLVTNNQVDALEEVKGMDFYFNFEKGTLEIAQLEITKTTKAKWCNVIAWEHHKNNWKCSTVVSGINGNNQINTTHLSRNFTASALIFDGLICCAADVKLLKDKNIIVDHLKMSNEELEEFLHSMSFGVDLGIVDSSYVKIVDDLNDYSHSFFVLRNLKIFSHLFKGRLEWLFKFLKQNYNFVAAMLAFLTLVQTVYTVLSYHLPK</sequence>
<dbReference type="Pfam" id="PF03140">
    <property type="entry name" value="DUF247"/>
    <property type="match status" value="1"/>
</dbReference>
<dbReference type="KEGG" id="mtr:11426318"/>
<dbReference type="Proteomes" id="UP000002051">
    <property type="component" value="Unassembled WGS sequence"/>
</dbReference>
<dbReference type="Proteomes" id="UP000265566">
    <property type="component" value="Chromosome 7"/>
</dbReference>
<reference evidence="5" key="3">
    <citation type="submission" date="2015-04" db="UniProtKB">
        <authorList>
            <consortium name="EnsemblPlants"/>
        </authorList>
    </citation>
    <scope>IDENTIFICATION</scope>
    <source>
        <strain evidence="5">cv. Jemalong A17</strain>
    </source>
</reference>
<proteinExistence type="predicted"/>
<dbReference type="OrthoDB" id="1416955at2759"/>
<evidence type="ECO:0000313" key="5">
    <source>
        <dbReference type="EnsemblPlants" id="AES79469"/>
    </source>
</evidence>
<evidence type="ECO:0000313" key="6">
    <source>
        <dbReference type="Proteomes" id="UP000002051"/>
    </source>
</evidence>
<evidence type="ECO:0000313" key="3">
    <source>
        <dbReference type="EMBL" id="AES79469.1"/>
    </source>
</evidence>
<keyword evidence="2" id="KW-1133">Transmembrane helix</keyword>
<dbReference type="EnsemblPlants" id="AES79469">
    <property type="protein sequence ID" value="AES79469"/>
    <property type="gene ID" value="MTR_7g067750"/>
</dbReference>
<dbReference type="OMA" id="FIAWEVN"/>
<dbReference type="HOGENOM" id="CLU_020188_0_5_1"/>
<dbReference type="EMBL" id="CM001223">
    <property type="protein sequence ID" value="AES79469.1"/>
    <property type="molecule type" value="Genomic_DNA"/>
</dbReference>
<name>G7KRC7_MEDTR</name>
<evidence type="ECO:0000256" key="1">
    <source>
        <dbReference type="SAM" id="MobiDB-lite"/>
    </source>
</evidence>